<evidence type="ECO:0000259" key="1">
    <source>
        <dbReference type="Pfam" id="PF23055"/>
    </source>
</evidence>
<sequence length="161" mass="18235">MATANEDSKVTASVAITMSPLLPSNITVWFALLETQLRTADISSDKIRFATLGKCLDGRLLQQIEGVMTDPTTTGRYAELKGELIRILTDTDSARLKKLVESEEMGDRKSSEFYHHLRKLANPSTPDDFILTVWRNRLSVRIRRILTAVDDTNRRGRKSHF</sequence>
<dbReference type="Proteomes" id="UP000504631">
    <property type="component" value="Unplaced"/>
</dbReference>
<feature type="domain" description="DUF7041" evidence="1">
    <location>
        <begin position="23"/>
        <end position="100"/>
    </location>
</feature>
<dbReference type="KEGG" id="bvk:117238374"/>
<evidence type="ECO:0000313" key="3">
    <source>
        <dbReference type="RefSeq" id="XP_033359116.1"/>
    </source>
</evidence>
<accession>A0A6J3L3U7</accession>
<dbReference type="PANTHER" id="PTHR33327">
    <property type="entry name" value="ENDONUCLEASE"/>
    <property type="match status" value="1"/>
</dbReference>
<keyword evidence="2" id="KW-1185">Reference proteome</keyword>
<proteinExistence type="predicted"/>
<gene>
    <name evidence="3" type="primary">LOC117238374</name>
    <name evidence="4" type="synonym">LOC117241472</name>
</gene>
<organism evidence="2 3">
    <name type="scientific">Bombus vosnesenskii</name>
    <dbReference type="NCBI Taxonomy" id="207650"/>
    <lineage>
        <taxon>Eukaryota</taxon>
        <taxon>Metazoa</taxon>
        <taxon>Ecdysozoa</taxon>
        <taxon>Arthropoda</taxon>
        <taxon>Hexapoda</taxon>
        <taxon>Insecta</taxon>
        <taxon>Pterygota</taxon>
        <taxon>Neoptera</taxon>
        <taxon>Endopterygota</taxon>
        <taxon>Hymenoptera</taxon>
        <taxon>Apocrita</taxon>
        <taxon>Aculeata</taxon>
        <taxon>Apoidea</taxon>
        <taxon>Anthophila</taxon>
        <taxon>Apidae</taxon>
        <taxon>Bombus</taxon>
        <taxon>Pyrobombus</taxon>
    </lineage>
</organism>
<evidence type="ECO:0000313" key="4">
    <source>
        <dbReference type="RefSeq" id="XP_033363283.1"/>
    </source>
</evidence>
<name>A0A6J3L3U7_9HYME</name>
<dbReference type="InterPro" id="IPR055469">
    <property type="entry name" value="DUF7041"/>
</dbReference>
<dbReference type="GeneID" id="117238374"/>
<dbReference type="PANTHER" id="PTHR33327:SF3">
    <property type="entry name" value="RNA-DIRECTED DNA POLYMERASE"/>
    <property type="match status" value="1"/>
</dbReference>
<protein>
    <submittedName>
        <fullName evidence="3">Uncharacterized protein LOC117238374</fullName>
    </submittedName>
    <submittedName>
        <fullName evidence="4">Uncharacterized protein LOC117241472</fullName>
    </submittedName>
</protein>
<dbReference type="KEGG" id="bvk:117241472"/>
<dbReference type="RefSeq" id="XP_033359116.1">
    <property type="nucleotide sequence ID" value="XM_033503225.1"/>
</dbReference>
<dbReference type="RefSeq" id="XP_033363283.1">
    <property type="nucleotide sequence ID" value="XM_033507392.1"/>
</dbReference>
<dbReference type="AlphaFoldDB" id="A0A6J3L3U7"/>
<reference evidence="3 4" key="1">
    <citation type="submission" date="2025-04" db="UniProtKB">
        <authorList>
            <consortium name="RefSeq"/>
        </authorList>
    </citation>
    <scope>IDENTIFICATION</scope>
    <source>
        <tissue evidence="3 4">Muscle</tissue>
    </source>
</reference>
<evidence type="ECO:0000313" key="2">
    <source>
        <dbReference type="Proteomes" id="UP000504631"/>
    </source>
</evidence>
<dbReference type="Pfam" id="PF23055">
    <property type="entry name" value="DUF7041"/>
    <property type="match status" value="1"/>
</dbReference>